<feature type="region of interest" description="Disordered" evidence="1">
    <location>
        <begin position="216"/>
        <end position="244"/>
    </location>
</feature>
<gene>
    <name evidence="3" type="ORF">TTEB3V08_LOCUS2840</name>
</gene>
<feature type="region of interest" description="Disordered" evidence="1">
    <location>
        <begin position="53"/>
        <end position="81"/>
    </location>
</feature>
<proteinExistence type="predicted"/>
<feature type="transmembrane region" description="Helical" evidence="2">
    <location>
        <begin position="485"/>
        <end position="503"/>
    </location>
</feature>
<feature type="transmembrane region" description="Helical" evidence="2">
    <location>
        <begin position="664"/>
        <end position="686"/>
    </location>
</feature>
<keyword evidence="2" id="KW-0472">Membrane</keyword>
<dbReference type="SUPFAM" id="SSF103473">
    <property type="entry name" value="MFS general substrate transporter"/>
    <property type="match status" value="1"/>
</dbReference>
<evidence type="ECO:0000256" key="2">
    <source>
        <dbReference type="SAM" id="Phobius"/>
    </source>
</evidence>
<feature type="transmembrane region" description="Helical" evidence="2">
    <location>
        <begin position="596"/>
        <end position="619"/>
    </location>
</feature>
<dbReference type="EMBL" id="OE000697">
    <property type="protein sequence ID" value="CAD7454744.1"/>
    <property type="molecule type" value="Genomic_DNA"/>
</dbReference>
<dbReference type="Gene3D" id="1.20.1250.20">
    <property type="entry name" value="MFS general substrate transporter like domains"/>
    <property type="match status" value="2"/>
</dbReference>
<dbReference type="InterPro" id="IPR050327">
    <property type="entry name" value="Proton-linked_MCT"/>
</dbReference>
<protein>
    <recommendedName>
        <fullName evidence="4">Monocarboxylate transporter</fullName>
    </recommendedName>
</protein>
<feature type="transmembrane region" description="Helical" evidence="2">
    <location>
        <begin position="138"/>
        <end position="165"/>
    </location>
</feature>
<accession>A0A7R9FJJ4</accession>
<feature type="compositionally biased region" description="Polar residues" evidence="1">
    <location>
        <begin position="1"/>
        <end position="10"/>
    </location>
</feature>
<feature type="region of interest" description="Disordered" evidence="1">
    <location>
        <begin position="1"/>
        <end position="24"/>
    </location>
</feature>
<dbReference type="GO" id="GO:0008028">
    <property type="term" value="F:monocarboxylic acid transmembrane transporter activity"/>
    <property type="evidence" value="ECO:0007669"/>
    <property type="project" value="TreeGrafter"/>
</dbReference>
<keyword evidence="2" id="KW-0812">Transmembrane</keyword>
<keyword evidence="2" id="KW-1133">Transmembrane helix</keyword>
<dbReference type="Pfam" id="PF07690">
    <property type="entry name" value="MFS_1"/>
    <property type="match status" value="1"/>
</dbReference>
<evidence type="ECO:0000256" key="1">
    <source>
        <dbReference type="SAM" id="MobiDB-lite"/>
    </source>
</evidence>
<feature type="compositionally biased region" description="Low complexity" evidence="1">
    <location>
        <begin position="225"/>
        <end position="240"/>
    </location>
</feature>
<feature type="transmembrane region" description="Helical" evidence="2">
    <location>
        <begin position="631"/>
        <end position="649"/>
    </location>
</feature>
<organism evidence="3">
    <name type="scientific">Timema tahoe</name>
    <dbReference type="NCBI Taxonomy" id="61484"/>
    <lineage>
        <taxon>Eukaryota</taxon>
        <taxon>Metazoa</taxon>
        <taxon>Ecdysozoa</taxon>
        <taxon>Arthropoda</taxon>
        <taxon>Hexapoda</taxon>
        <taxon>Insecta</taxon>
        <taxon>Pterygota</taxon>
        <taxon>Neoptera</taxon>
        <taxon>Polyneoptera</taxon>
        <taxon>Phasmatodea</taxon>
        <taxon>Timematodea</taxon>
        <taxon>Timematoidea</taxon>
        <taxon>Timematidae</taxon>
        <taxon>Timema</taxon>
    </lineage>
</organism>
<dbReference type="InterPro" id="IPR011701">
    <property type="entry name" value="MFS"/>
</dbReference>
<sequence length="730" mass="80364">MDSTRESSALSPADGAGPQEEGILKTTNGYVINEMIGDTPEKRPLDQPIELSSRNSSKESLHVQFHEDTHGGSHDEEGEGKSKTAWIGGLFMAMPLLSGPVASYLTDRFGCRKVCIFGAFLAAFGFMISSVANSIELLIFTFGIVSGVGLALCYVAAVVIVAYYFDKRRSLATGLAVCGSGIGTFLFAPLSHYLLEEFGWRGTTLILAGLKDRKAKNRERRNKTRSQSLRTQTSSQTSSQNLPTYPSLDELKVLLQDGRVPPGVLPSDKQDGPVELSRFCSSVVNLPTYVRNGEKVPFEVLELLSNNQSLYHLLLQNYPGLMISSHSFSDSGRLHENATAGGKKQQPLEAPVKLIEKGAPSPLVVIPHPAVPSKPVVVTPSKKAKEPANQVTGEEALILLQQQPGSEKKMTTAHLRDIRMHRNSMTYRGAMLSIKRYRLRASSCPDIYRNSMITIAQEKNEWYTSLWDVLDVLSDMVDFSHFSDIQFVLFAISNFLLYSWYHVPYVFLTDKAIEMGMENDDASYLISYLGILNMVGEHTLPTLQLILFRCSVRFQIFLGWAGDQPWINAGVVYAASMAMCGFATMVVPLITSYAGLATVAGIFGFSIAGNYCLASIILVELISLDRFTNAYGLLLLVQGIANLVGPPLAGESSWLYDISGDYDMSFYLSGLFIVLCGALLIILPAMKWYRQFKQHRAKTVAKAKAKRSLGKMIYVKEDRAKGLLAAKNPV</sequence>
<evidence type="ECO:0008006" key="4">
    <source>
        <dbReference type="Google" id="ProtNLM"/>
    </source>
</evidence>
<dbReference type="AlphaFoldDB" id="A0A7R9FJJ4"/>
<reference evidence="3" key="1">
    <citation type="submission" date="2020-11" db="EMBL/GenBank/DDBJ databases">
        <authorList>
            <person name="Tran Van P."/>
        </authorList>
    </citation>
    <scope>NUCLEOTIDE SEQUENCE</scope>
</reference>
<feature type="transmembrane region" description="Helical" evidence="2">
    <location>
        <begin position="85"/>
        <end position="105"/>
    </location>
</feature>
<feature type="transmembrane region" description="Helical" evidence="2">
    <location>
        <begin position="114"/>
        <end position="132"/>
    </location>
</feature>
<dbReference type="PANTHER" id="PTHR11360:SF260">
    <property type="entry name" value="MFS DOMAIN-CONTAINING PROTEIN"/>
    <property type="match status" value="1"/>
</dbReference>
<name>A0A7R9FJJ4_9NEOP</name>
<dbReference type="PANTHER" id="PTHR11360">
    <property type="entry name" value="MONOCARBOXYLATE TRANSPORTER"/>
    <property type="match status" value="1"/>
</dbReference>
<feature type="transmembrane region" description="Helical" evidence="2">
    <location>
        <begin position="569"/>
        <end position="590"/>
    </location>
</feature>
<feature type="compositionally biased region" description="Basic and acidic residues" evidence="1">
    <location>
        <begin position="56"/>
        <end position="81"/>
    </location>
</feature>
<dbReference type="InterPro" id="IPR036259">
    <property type="entry name" value="MFS_trans_sf"/>
</dbReference>
<evidence type="ECO:0000313" key="3">
    <source>
        <dbReference type="EMBL" id="CAD7454744.1"/>
    </source>
</evidence>